<dbReference type="Pfam" id="PF14159">
    <property type="entry name" value="CAAD"/>
    <property type="match status" value="1"/>
</dbReference>
<evidence type="ECO:0000313" key="3">
    <source>
        <dbReference type="EMBL" id="KAK2078302.1"/>
    </source>
</evidence>
<feature type="domain" description="Cyanobacterial aminoacyl-tRNA synthetase CAAD" evidence="2">
    <location>
        <begin position="81"/>
        <end position="160"/>
    </location>
</feature>
<name>A0AAD9MIE7_PROWI</name>
<dbReference type="PANTHER" id="PTHR33222">
    <property type="match status" value="1"/>
</dbReference>
<dbReference type="GO" id="GO:0016020">
    <property type="term" value="C:membrane"/>
    <property type="evidence" value="ECO:0007669"/>
    <property type="project" value="UniProtKB-SubCell"/>
</dbReference>
<keyword evidence="4" id="KW-1185">Reference proteome</keyword>
<dbReference type="Proteomes" id="UP001255856">
    <property type="component" value="Unassembled WGS sequence"/>
</dbReference>
<sequence length="162" mass="17564">MQISSSRLLRPTVLPCRPGLVSTRPQQRRTVARSFNEVDSHATIEEPRKQVINLFNVASAPRSDLMSSVSGRAEELLGAAKGKWNAMEDKPTVIGTVAGGLLTLYIVSGILERLDALPGVSNVFQLLGFLTSGYAAFRYVASEEDRSKIHSGVKGLLKRVGL</sequence>
<evidence type="ECO:0000313" key="4">
    <source>
        <dbReference type="Proteomes" id="UP001255856"/>
    </source>
</evidence>
<accession>A0AAD9MIE7</accession>
<organism evidence="3 4">
    <name type="scientific">Prototheca wickerhamii</name>
    <dbReference type="NCBI Taxonomy" id="3111"/>
    <lineage>
        <taxon>Eukaryota</taxon>
        <taxon>Viridiplantae</taxon>
        <taxon>Chlorophyta</taxon>
        <taxon>core chlorophytes</taxon>
        <taxon>Trebouxiophyceae</taxon>
        <taxon>Chlorellales</taxon>
        <taxon>Chlorellaceae</taxon>
        <taxon>Prototheca</taxon>
    </lineage>
</organism>
<protein>
    <recommendedName>
        <fullName evidence="2">Cyanobacterial aminoacyl-tRNA synthetase CAAD domain-containing protein</fullName>
    </recommendedName>
</protein>
<proteinExistence type="predicted"/>
<dbReference type="InterPro" id="IPR025564">
    <property type="entry name" value="CAAD_dom"/>
</dbReference>
<dbReference type="EMBL" id="JASFZW010000005">
    <property type="protein sequence ID" value="KAK2078302.1"/>
    <property type="molecule type" value="Genomic_DNA"/>
</dbReference>
<gene>
    <name evidence="3" type="ORF">QBZ16_004171</name>
</gene>
<dbReference type="PANTHER" id="PTHR33222:SF4">
    <property type="entry name" value="PROTEIN CURVATURE THYLAKOID 1A, CHLOROPLASTIC"/>
    <property type="match status" value="1"/>
</dbReference>
<comment type="subcellular location">
    <subcellularLocation>
        <location evidence="1">Membrane</location>
        <topology evidence="1">Multi-pass membrane protein</topology>
    </subcellularLocation>
</comment>
<comment type="caution">
    <text evidence="3">The sequence shown here is derived from an EMBL/GenBank/DDBJ whole genome shotgun (WGS) entry which is preliminary data.</text>
</comment>
<dbReference type="AlphaFoldDB" id="A0AAD9MIE7"/>
<dbReference type="InterPro" id="IPR033344">
    <property type="entry name" value="CURT1"/>
</dbReference>
<reference evidence="3" key="1">
    <citation type="submission" date="2021-01" db="EMBL/GenBank/DDBJ databases">
        <authorList>
            <person name="Eckstrom K.M.E."/>
        </authorList>
    </citation>
    <scope>NUCLEOTIDE SEQUENCE</scope>
    <source>
        <strain evidence="3">UVCC 0001</strain>
    </source>
</reference>
<evidence type="ECO:0000256" key="1">
    <source>
        <dbReference type="ARBA" id="ARBA00004141"/>
    </source>
</evidence>
<dbReference type="GO" id="GO:0009579">
    <property type="term" value="C:thylakoid"/>
    <property type="evidence" value="ECO:0007669"/>
    <property type="project" value="InterPro"/>
</dbReference>
<evidence type="ECO:0000259" key="2">
    <source>
        <dbReference type="Pfam" id="PF14159"/>
    </source>
</evidence>